<protein>
    <submittedName>
        <fullName evidence="3">Putative oxidoreductases (Related to aryl-alcohol dehydrogenases)</fullName>
    </submittedName>
</protein>
<evidence type="ECO:0000313" key="4">
    <source>
        <dbReference type="Proteomes" id="UP000237839"/>
    </source>
</evidence>
<name>A0A2S9GZJ0_9BURK</name>
<organism evidence="3 4">
    <name type="scientific">Solimicrobium silvestre</name>
    <dbReference type="NCBI Taxonomy" id="2099400"/>
    <lineage>
        <taxon>Bacteria</taxon>
        <taxon>Pseudomonadati</taxon>
        <taxon>Pseudomonadota</taxon>
        <taxon>Betaproteobacteria</taxon>
        <taxon>Burkholderiales</taxon>
        <taxon>Oxalobacteraceae</taxon>
        <taxon>Solimicrobium</taxon>
    </lineage>
</organism>
<dbReference type="GO" id="GO:0005737">
    <property type="term" value="C:cytoplasm"/>
    <property type="evidence" value="ECO:0007669"/>
    <property type="project" value="TreeGrafter"/>
</dbReference>
<dbReference type="Pfam" id="PF00248">
    <property type="entry name" value="Aldo_ket_red"/>
    <property type="match status" value="1"/>
</dbReference>
<dbReference type="InterPro" id="IPR050791">
    <property type="entry name" value="Aldo-Keto_reductase"/>
</dbReference>
<proteinExistence type="predicted"/>
<evidence type="ECO:0000313" key="3">
    <source>
        <dbReference type="EMBL" id="PRC93123.1"/>
    </source>
</evidence>
<dbReference type="AlphaFoldDB" id="A0A2S9GZJ0"/>
<dbReference type="PRINTS" id="PR00069">
    <property type="entry name" value="ALDKETRDTASE"/>
</dbReference>
<dbReference type="PANTHER" id="PTHR43625">
    <property type="entry name" value="AFLATOXIN B1 ALDEHYDE REDUCTASE"/>
    <property type="match status" value="1"/>
</dbReference>
<feature type="domain" description="NADP-dependent oxidoreductase" evidence="2">
    <location>
        <begin position="27"/>
        <end position="322"/>
    </location>
</feature>
<dbReference type="Gene3D" id="3.20.20.100">
    <property type="entry name" value="NADP-dependent oxidoreductase domain"/>
    <property type="match status" value="1"/>
</dbReference>
<dbReference type="GO" id="GO:0016491">
    <property type="term" value="F:oxidoreductase activity"/>
    <property type="evidence" value="ECO:0007669"/>
    <property type="project" value="UniProtKB-KW"/>
</dbReference>
<dbReference type="OrthoDB" id="5488419at2"/>
<dbReference type="EMBL" id="PUGF01000009">
    <property type="protein sequence ID" value="PRC93123.1"/>
    <property type="molecule type" value="Genomic_DNA"/>
</dbReference>
<dbReference type="Proteomes" id="UP000237839">
    <property type="component" value="Unassembled WGS sequence"/>
</dbReference>
<dbReference type="InterPro" id="IPR020471">
    <property type="entry name" value="AKR"/>
</dbReference>
<evidence type="ECO:0000256" key="1">
    <source>
        <dbReference type="ARBA" id="ARBA00023002"/>
    </source>
</evidence>
<keyword evidence="1" id="KW-0560">Oxidoreductase</keyword>
<keyword evidence="4" id="KW-1185">Reference proteome</keyword>
<comment type="caution">
    <text evidence="3">The sequence shown here is derived from an EMBL/GenBank/DDBJ whole genome shotgun (WGS) entry which is preliminary data.</text>
</comment>
<sequence length="345" mass="37166">MTNDTNNSAAQALPVRIIGSSLAVSALGFGAMGMSEFYGPSDDIASIKLLHEVAERGVTLIDTADLYGRGHNELLIGEFLRARRTLYNAGGLKIATKCGIERTTGGTPPRRINNSPEYIRSCCEASLKRLDVDCIDLYYIHRVDPAIPIEDTMDCLAGLVQEGKIAQVGLCEVSANTLGRAHRIHPVAALQTEYSLWSREVEDEILPMTQALGIGFIAYSPLGRGFLTGCLTQTDTLAEGDFRRANPRFQGDNMIHNLILLDTMRDMAARYGATPGQVALCWLLAQGDNIVPIPGTRRSAYLAENLGAASLTLASADLALLSETMTPHAVHGARYSSEGMQGINA</sequence>
<gene>
    <name evidence="3" type="ORF">S2091_2209</name>
</gene>
<reference evidence="3 4" key="1">
    <citation type="submission" date="2018-02" db="EMBL/GenBank/DDBJ databases">
        <title>Solimicrobium silvestre gen. nov., sp. nov., isolated from alpine forest soil.</title>
        <authorList>
            <person name="Margesin R."/>
            <person name="Albuquerque L."/>
            <person name="Zhang D.-C."/>
            <person name="Froufe H.J.C."/>
            <person name="Severino R."/>
            <person name="Roxo I."/>
            <person name="Egas C."/>
            <person name="Da Costa M.S."/>
        </authorList>
    </citation>
    <scope>NUCLEOTIDE SEQUENCE [LARGE SCALE GENOMIC DNA]</scope>
    <source>
        <strain evidence="3 4">S20-91</strain>
    </source>
</reference>
<dbReference type="RefSeq" id="WP_105531858.1">
    <property type="nucleotide sequence ID" value="NZ_PUGF01000009.1"/>
</dbReference>
<dbReference type="CDD" id="cd19076">
    <property type="entry name" value="AKR_AKR13A_13D"/>
    <property type="match status" value="1"/>
</dbReference>
<dbReference type="InterPro" id="IPR036812">
    <property type="entry name" value="NAD(P)_OxRdtase_dom_sf"/>
</dbReference>
<accession>A0A2S9GZJ0</accession>
<dbReference type="SUPFAM" id="SSF51430">
    <property type="entry name" value="NAD(P)-linked oxidoreductase"/>
    <property type="match status" value="1"/>
</dbReference>
<dbReference type="PANTHER" id="PTHR43625:SF40">
    <property type="entry name" value="ALDO-KETO REDUCTASE YAKC [NADP(+)]"/>
    <property type="match status" value="1"/>
</dbReference>
<evidence type="ECO:0000259" key="2">
    <source>
        <dbReference type="Pfam" id="PF00248"/>
    </source>
</evidence>
<dbReference type="InterPro" id="IPR023210">
    <property type="entry name" value="NADP_OxRdtase_dom"/>
</dbReference>